<dbReference type="OrthoDB" id="8480190at2"/>
<sequence>MSFVPFTTTERDSIEEVLAHQRAFKNGSGAVNSELHIALDGVGQTEVSRQIQPPAGGEMDAPMVAAANSIAGCRIIHNHPSEGSLSASDWNVLAHHSGMEMVAVNTQGTTFRGKVIEPDAFPNWFTKISEVEEVVGTRWEAQVTEWYNQGCFDLGDFANGCGWRVTLAIAERLRAKGHVAFEATLAGADAQDALDPRTKAIDQFLAVECAQQLP</sequence>
<proteinExistence type="predicted"/>
<evidence type="ECO:0008006" key="3">
    <source>
        <dbReference type="Google" id="ProtNLM"/>
    </source>
</evidence>
<comment type="caution">
    <text evidence="1">The sequence shown here is derived from an EMBL/GenBank/DDBJ whole genome shotgun (WGS) entry which is preliminary data.</text>
</comment>
<dbReference type="Proteomes" id="UP000321464">
    <property type="component" value="Unassembled WGS sequence"/>
</dbReference>
<dbReference type="RefSeq" id="WP_147159896.1">
    <property type="nucleotide sequence ID" value="NZ_BJYR01000015.1"/>
</dbReference>
<name>A0A512ALK5_9SPHN</name>
<dbReference type="AlphaFoldDB" id="A0A512ALK5"/>
<protein>
    <recommendedName>
        <fullName evidence="3">MPN domain-containing protein</fullName>
    </recommendedName>
</protein>
<gene>
    <name evidence="1" type="ORF">NSE01_23980</name>
</gene>
<reference evidence="1 2" key="1">
    <citation type="submission" date="2019-07" db="EMBL/GenBank/DDBJ databases">
        <title>Whole genome shotgun sequence of Novosphingobium sediminis NBRC 106119.</title>
        <authorList>
            <person name="Hosoyama A."/>
            <person name="Uohara A."/>
            <person name="Ohji S."/>
            <person name="Ichikawa N."/>
        </authorList>
    </citation>
    <scope>NUCLEOTIDE SEQUENCE [LARGE SCALE GENOMIC DNA]</scope>
    <source>
        <strain evidence="1 2">NBRC 106119</strain>
    </source>
</reference>
<dbReference type="EMBL" id="BJYR01000015">
    <property type="protein sequence ID" value="GEO00566.1"/>
    <property type="molecule type" value="Genomic_DNA"/>
</dbReference>
<keyword evidence="2" id="KW-1185">Reference proteome</keyword>
<accession>A0A512ALK5</accession>
<organism evidence="1 2">
    <name type="scientific">Novosphingobium sediminis</name>
    <dbReference type="NCBI Taxonomy" id="707214"/>
    <lineage>
        <taxon>Bacteria</taxon>
        <taxon>Pseudomonadati</taxon>
        <taxon>Pseudomonadota</taxon>
        <taxon>Alphaproteobacteria</taxon>
        <taxon>Sphingomonadales</taxon>
        <taxon>Sphingomonadaceae</taxon>
        <taxon>Novosphingobium</taxon>
    </lineage>
</organism>
<evidence type="ECO:0000313" key="2">
    <source>
        <dbReference type="Proteomes" id="UP000321464"/>
    </source>
</evidence>
<evidence type="ECO:0000313" key="1">
    <source>
        <dbReference type="EMBL" id="GEO00566.1"/>
    </source>
</evidence>